<comment type="caution">
    <text evidence="2">The sequence shown here is derived from an EMBL/GenBank/DDBJ whole genome shotgun (WGS) entry which is preliminary data.</text>
</comment>
<dbReference type="eggNOG" id="COG4249">
    <property type="taxonomic scope" value="Bacteria"/>
</dbReference>
<dbReference type="GO" id="GO:0004197">
    <property type="term" value="F:cysteine-type endopeptidase activity"/>
    <property type="evidence" value="ECO:0007669"/>
    <property type="project" value="InterPro"/>
</dbReference>
<organism evidence="2 3">
    <name type="scientific">Salipiger bermudensis (strain DSM 26914 / JCM 13377 / KCTC 12554 / HTCC2601)</name>
    <name type="common">Pelagibaca bermudensis</name>
    <dbReference type="NCBI Taxonomy" id="314265"/>
    <lineage>
        <taxon>Bacteria</taxon>
        <taxon>Pseudomonadati</taxon>
        <taxon>Pseudomonadota</taxon>
        <taxon>Alphaproteobacteria</taxon>
        <taxon>Rhodobacterales</taxon>
        <taxon>Roseobacteraceae</taxon>
        <taxon>Salipiger</taxon>
    </lineage>
</organism>
<sequence length="331" mass="35701">MKKALVVGIDDYPSPNELNGCVNDAVEMAALLEANGDGSPNFDVRRLISSEGKVDSAALDDAIKELFSGEADVALLYFAGHGILDADTNSGFLVTQDARKPNWGINLSAVLELANKAHPKIKSTVILLDSCQSGYAGEIAGLGDGGKVSHIGTGVTILTACHREGVASEEGGHGSCTGIILDGLGGAACDVIGRVTPAALYAHVDQTLGAWEQRPIYKANVQHFISLREVPPKVAKEILRRLPKYFPSPSSEFRLDPSFEPDRGEEAERLRDIPVDDDKVIIYRELQICNRHGLVVPTQHEHMWHSAVYSGGCRLTATGAHYRRLAEKKKI</sequence>
<dbReference type="InterPro" id="IPR029030">
    <property type="entry name" value="Caspase-like_dom_sf"/>
</dbReference>
<feature type="domain" description="Peptidase C14 caspase" evidence="1">
    <location>
        <begin position="2"/>
        <end position="176"/>
    </location>
</feature>
<dbReference type="GO" id="GO:0006508">
    <property type="term" value="P:proteolysis"/>
    <property type="evidence" value="ECO:0007669"/>
    <property type="project" value="InterPro"/>
</dbReference>
<dbReference type="OrthoDB" id="9816009at2"/>
<dbReference type="Proteomes" id="UP000006230">
    <property type="component" value="Unassembled WGS sequence"/>
</dbReference>
<dbReference type="AlphaFoldDB" id="Q0FJC5"/>
<evidence type="ECO:0000259" key="1">
    <source>
        <dbReference type="Pfam" id="PF00656"/>
    </source>
</evidence>
<dbReference type="EMBL" id="AATQ01000050">
    <property type="protein sequence ID" value="EAU44276.1"/>
    <property type="molecule type" value="Genomic_DNA"/>
</dbReference>
<dbReference type="SUPFAM" id="SSF52129">
    <property type="entry name" value="Caspase-like"/>
    <property type="match status" value="1"/>
</dbReference>
<accession>Q0FJC5</accession>
<name>Q0FJC5_SALBH</name>
<dbReference type="STRING" id="314265.R2601_15865"/>
<reference evidence="2 3" key="1">
    <citation type="journal article" date="2010" name="J. Bacteriol.">
        <title>Genome sequences of Pelagibaca bermudensis HTCC2601T and Maritimibacter alkaliphilus HTCC2654T, the type strains of two marine Roseobacter genera.</title>
        <authorList>
            <person name="Thrash J.C."/>
            <person name="Cho J.C."/>
            <person name="Ferriera S."/>
            <person name="Johnson J."/>
            <person name="Vergin K.L."/>
            <person name="Giovannoni S.J."/>
        </authorList>
    </citation>
    <scope>NUCLEOTIDE SEQUENCE [LARGE SCALE GENOMIC DNA]</scope>
    <source>
        <strain evidence="3">DSM 26914 / JCM 13377 / KCTC 12554 / HTCC2601</strain>
    </source>
</reference>
<gene>
    <name evidence="2" type="ORF">R2601_15865</name>
</gene>
<dbReference type="InterPro" id="IPR011600">
    <property type="entry name" value="Pept_C14_caspase"/>
</dbReference>
<proteinExistence type="predicted"/>
<evidence type="ECO:0000313" key="2">
    <source>
        <dbReference type="EMBL" id="EAU44276.1"/>
    </source>
</evidence>
<dbReference type="Pfam" id="PF00656">
    <property type="entry name" value="Peptidase_C14"/>
    <property type="match status" value="1"/>
</dbReference>
<dbReference type="HOGENOM" id="CLU_851683_0_0_5"/>
<keyword evidence="3" id="KW-1185">Reference proteome</keyword>
<dbReference type="RefSeq" id="WP_007796313.1">
    <property type="nucleotide sequence ID" value="NZ_DS022276.1"/>
</dbReference>
<protein>
    <recommendedName>
        <fullName evidence="1">Peptidase C14 caspase domain-containing protein</fullName>
    </recommendedName>
</protein>
<dbReference type="Gene3D" id="3.40.50.1460">
    <property type="match status" value="1"/>
</dbReference>
<evidence type="ECO:0000313" key="3">
    <source>
        <dbReference type="Proteomes" id="UP000006230"/>
    </source>
</evidence>